<gene>
    <name evidence="2" type="ORF">LVIROSA_LOCUS4005</name>
</gene>
<dbReference type="Proteomes" id="UP001157418">
    <property type="component" value="Unassembled WGS sequence"/>
</dbReference>
<name>A0AAU9LWP2_9ASTR</name>
<sequence length="117" mass="12591">MNLLLNLPMKNISVIDRLVANFVKWADLGNSTLELVRLGGATYTGHRFPAPVLCGQGSSLLKRLHRKRLDSSSKSGEGPTTWSVASTDADPNLESELSIDSYAHDDAGDHTMASSPP</sequence>
<accession>A0AAU9LWP2</accession>
<keyword evidence="3" id="KW-1185">Reference proteome</keyword>
<evidence type="ECO:0000313" key="2">
    <source>
        <dbReference type="EMBL" id="CAH1416224.1"/>
    </source>
</evidence>
<dbReference type="EMBL" id="CAKMRJ010000002">
    <property type="protein sequence ID" value="CAH1416224.1"/>
    <property type="molecule type" value="Genomic_DNA"/>
</dbReference>
<reference evidence="2 3" key="1">
    <citation type="submission" date="2022-01" db="EMBL/GenBank/DDBJ databases">
        <authorList>
            <person name="Xiong W."/>
            <person name="Schranz E."/>
        </authorList>
    </citation>
    <scope>NUCLEOTIDE SEQUENCE [LARGE SCALE GENOMIC DNA]</scope>
</reference>
<evidence type="ECO:0000256" key="1">
    <source>
        <dbReference type="SAM" id="MobiDB-lite"/>
    </source>
</evidence>
<protein>
    <submittedName>
        <fullName evidence="2">Uncharacterized protein</fullName>
    </submittedName>
</protein>
<feature type="region of interest" description="Disordered" evidence="1">
    <location>
        <begin position="67"/>
        <end position="117"/>
    </location>
</feature>
<evidence type="ECO:0000313" key="3">
    <source>
        <dbReference type="Proteomes" id="UP001157418"/>
    </source>
</evidence>
<proteinExistence type="predicted"/>
<comment type="caution">
    <text evidence="2">The sequence shown here is derived from an EMBL/GenBank/DDBJ whole genome shotgun (WGS) entry which is preliminary data.</text>
</comment>
<organism evidence="2 3">
    <name type="scientific">Lactuca virosa</name>
    <dbReference type="NCBI Taxonomy" id="75947"/>
    <lineage>
        <taxon>Eukaryota</taxon>
        <taxon>Viridiplantae</taxon>
        <taxon>Streptophyta</taxon>
        <taxon>Embryophyta</taxon>
        <taxon>Tracheophyta</taxon>
        <taxon>Spermatophyta</taxon>
        <taxon>Magnoliopsida</taxon>
        <taxon>eudicotyledons</taxon>
        <taxon>Gunneridae</taxon>
        <taxon>Pentapetalae</taxon>
        <taxon>asterids</taxon>
        <taxon>campanulids</taxon>
        <taxon>Asterales</taxon>
        <taxon>Asteraceae</taxon>
        <taxon>Cichorioideae</taxon>
        <taxon>Cichorieae</taxon>
        <taxon>Lactucinae</taxon>
        <taxon>Lactuca</taxon>
    </lineage>
</organism>
<dbReference type="AlphaFoldDB" id="A0AAU9LWP2"/>